<evidence type="ECO:0000313" key="5">
    <source>
        <dbReference type="Proteomes" id="UP000634647"/>
    </source>
</evidence>
<dbReference type="RefSeq" id="WP_035838652.1">
    <property type="nucleotide sequence ID" value="NZ_BNAB01000025.1"/>
</dbReference>
<dbReference type="Proteomes" id="UP000199541">
    <property type="component" value="Unassembled WGS sequence"/>
</dbReference>
<dbReference type="EMBL" id="FNOB01000025">
    <property type="protein sequence ID" value="SDX69542.1"/>
    <property type="molecule type" value="Genomic_DNA"/>
</dbReference>
<name>A0AAN4UUH0_9RHOB</name>
<dbReference type="Proteomes" id="UP000634647">
    <property type="component" value="Unassembled WGS sequence"/>
</dbReference>
<feature type="domain" description="Helix-turn-helix" evidence="1">
    <location>
        <begin position="10"/>
        <end position="58"/>
    </location>
</feature>
<comment type="caution">
    <text evidence="2">The sequence shown here is derived from an EMBL/GenBank/DDBJ whole genome shotgun (WGS) entry which is preliminary data.</text>
</comment>
<evidence type="ECO:0000259" key="1">
    <source>
        <dbReference type="Pfam" id="PF12728"/>
    </source>
</evidence>
<evidence type="ECO:0000313" key="2">
    <source>
        <dbReference type="EMBL" id="GHE05563.1"/>
    </source>
</evidence>
<dbReference type="InterPro" id="IPR041657">
    <property type="entry name" value="HTH_17"/>
</dbReference>
<reference evidence="3 4" key="2">
    <citation type="submission" date="2016-10" db="EMBL/GenBank/DDBJ databases">
        <authorList>
            <person name="Varghese N."/>
            <person name="Submissions S."/>
        </authorList>
    </citation>
    <scope>NUCLEOTIDE SEQUENCE [LARGE SCALE GENOMIC DNA]</scope>
    <source>
        <strain evidence="3 4">DSM 24802</strain>
    </source>
</reference>
<keyword evidence="4" id="KW-1185">Reference proteome</keyword>
<dbReference type="EMBL" id="BNAB01000025">
    <property type="protein sequence ID" value="GHE05563.1"/>
    <property type="molecule type" value="Genomic_DNA"/>
</dbReference>
<reference evidence="2" key="1">
    <citation type="journal article" date="2014" name="Int. J. Syst. Evol. Microbiol.">
        <title>Complete genome sequence of Corynebacterium casei LMG S-19264T (=DSM 44701T), isolated from a smear-ripened cheese.</title>
        <authorList>
            <consortium name="US DOE Joint Genome Institute (JGI-PGF)"/>
            <person name="Walter F."/>
            <person name="Albersmeier A."/>
            <person name="Kalinowski J."/>
            <person name="Ruckert C."/>
        </authorList>
    </citation>
    <scope>NUCLEOTIDE SEQUENCE</scope>
    <source>
        <strain evidence="2">CGMCC 1.10859</strain>
    </source>
</reference>
<reference evidence="2" key="3">
    <citation type="submission" date="2023-06" db="EMBL/GenBank/DDBJ databases">
        <authorList>
            <person name="Sun Q."/>
            <person name="Zhou Y."/>
        </authorList>
    </citation>
    <scope>NUCLEOTIDE SEQUENCE</scope>
    <source>
        <strain evidence="2">CGMCC 1.10859</strain>
    </source>
</reference>
<dbReference type="SUPFAM" id="SSF46955">
    <property type="entry name" value="Putative DNA-binding domain"/>
    <property type="match status" value="1"/>
</dbReference>
<proteinExistence type="predicted"/>
<dbReference type="AlphaFoldDB" id="A0AAN4UUH0"/>
<dbReference type="Gene3D" id="1.10.238.160">
    <property type="match status" value="1"/>
</dbReference>
<organism evidence="2 5">
    <name type="scientific">Allgaiera indica</name>
    <dbReference type="NCBI Taxonomy" id="765699"/>
    <lineage>
        <taxon>Bacteria</taxon>
        <taxon>Pseudomonadati</taxon>
        <taxon>Pseudomonadota</taxon>
        <taxon>Alphaproteobacteria</taxon>
        <taxon>Rhodobacterales</taxon>
        <taxon>Paracoccaceae</taxon>
        <taxon>Allgaiera</taxon>
    </lineage>
</organism>
<sequence length="63" mass="6750">MTKQPLPSGLMSATDVAEHFGCGISTVWRWAKIGVLPKPVKIGGSTRWRRADIEAVINGSEAA</sequence>
<dbReference type="InterPro" id="IPR009061">
    <property type="entry name" value="DNA-bd_dom_put_sf"/>
</dbReference>
<gene>
    <name evidence="2" type="ORF">GCM10008024_36910</name>
    <name evidence="3" type="ORF">SAMN05444006_1251</name>
</gene>
<accession>A0AAN4UUH0</accession>
<protein>
    <submittedName>
        <fullName evidence="3">Transcriptional regulator, AlpA family</fullName>
    </submittedName>
</protein>
<evidence type="ECO:0000313" key="4">
    <source>
        <dbReference type="Proteomes" id="UP000199541"/>
    </source>
</evidence>
<dbReference type="Pfam" id="PF12728">
    <property type="entry name" value="HTH_17"/>
    <property type="match status" value="1"/>
</dbReference>
<evidence type="ECO:0000313" key="3">
    <source>
        <dbReference type="EMBL" id="SDX69542.1"/>
    </source>
</evidence>